<dbReference type="PANTHER" id="PTHR11439">
    <property type="entry name" value="GAG-POL-RELATED RETROTRANSPOSON"/>
    <property type="match status" value="1"/>
</dbReference>
<proteinExistence type="predicted"/>
<evidence type="ECO:0000313" key="3">
    <source>
        <dbReference type="EMBL" id="KAG7567740.1"/>
    </source>
</evidence>
<evidence type="ECO:0000259" key="2">
    <source>
        <dbReference type="Pfam" id="PF07727"/>
    </source>
</evidence>
<comment type="caution">
    <text evidence="3">The sequence shown here is derived from an EMBL/GenBank/DDBJ whole genome shotgun (WGS) entry which is preliminary data.</text>
</comment>
<feature type="region of interest" description="Disordered" evidence="1">
    <location>
        <begin position="185"/>
        <end position="216"/>
    </location>
</feature>
<protein>
    <submittedName>
        <fullName evidence="3">Reverse transcriptase RNA-dependent DNA polymerase</fullName>
    </submittedName>
</protein>
<accession>A0A8T2A558</accession>
<dbReference type="CDD" id="cd09272">
    <property type="entry name" value="RNase_HI_RT_Ty1"/>
    <property type="match status" value="1"/>
</dbReference>
<sequence>METGDLKIDITTKTYSQTQTSSLPLSLNIVCINLCQQFERFVIDKSDGSVTFTGFYPAHPFPFSQILLNLSNYEFTTFHLFPLLNSRLHDPSLSEYIAEVIAARASLSVGILQPLFMSVNVVFTQEVFSVIPVSCLPKEETQEEEDESTCSICLEEFLNDDDEDDKRIIKLPYCSHRFHKAQNTNVSSSTTSATSTSVPVAAPPTENHHPMRTRRKNQIAKPNPKYNYSAALSKIIPAEPNTVTQALKDEKWRGAMSEEIDAFARNQTFDLVPRQPHYNIIGCKWIFKNKFLPNGSLNRCKARLVAKGYSQQHGQDYTDTFSPVIKSTTIRLVLDIAVSNSWPIQQLDVNNAFLQGTLSEEVYMDQPPGFVDADNPSYVCRLRKAIYGLKQAPRAWYTELSNFLLSLGFVNSLADTSLFVLKIGKEFVYLLVYVDDILVTGSSKLGIQKILQLLAERFSVKDAEDLNYFLGIEAHRTKDGLHLSQRKYILDLLHRYDMTNAKPVTTPMASSPKLTLTQGTSLSDPTQYRQLVGSLQYLAFTRLDIAYAVNRLSQFMHRPTEDHWNAAKRILRYLAGTPTHGIFFSAKNKLTLHAYSDADWAGDSEDCVSTNSYIVYLGRNPISWTAKKQKGVARSSTEAEYRAVANTASELSWICNILTELGINLPIPPVIYCDNVGATFLCANPVFHSRMKHIAIDYHFVRGQVQTGALRVAHVNTKDQLADALTKPLSRARFIDLRNKIGVSQAPPS</sequence>
<keyword evidence="3" id="KW-0548">Nucleotidyltransferase</keyword>
<keyword evidence="3" id="KW-0695">RNA-directed DNA polymerase</keyword>
<name>A0A8T2A558_9BRAS</name>
<evidence type="ECO:0000256" key="1">
    <source>
        <dbReference type="SAM" id="MobiDB-lite"/>
    </source>
</evidence>
<dbReference type="EMBL" id="JAEFBK010000009">
    <property type="protein sequence ID" value="KAG7567740.1"/>
    <property type="molecule type" value="Genomic_DNA"/>
</dbReference>
<dbReference type="InterPro" id="IPR013103">
    <property type="entry name" value="RVT_2"/>
</dbReference>
<gene>
    <name evidence="3" type="ORF">ISN45_Aa04g005880</name>
</gene>
<dbReference type="AlphaFoldDB" id="A0A8T2A558"/>
<dbReference type="PANTHER" id="PTHR11439:SF450">
    <property type="entry name" value="REVERSE TRANSCRIPTASE TY1_COPIA-TYPE DOMAIN-CONTAINING PROTEIN"/>
    <property type="match status" value="1"/>
</dbReference>
<keyword evidence="3" id="KW-0808">Transferase</keyword>
<dbReference type="Pfam" id="PF07727">
    <property type="entry name" value="RVT_2"/>
    <property type="match status" value="1"/>
</dbReference>
<feature type="compositionally biased region" description="Low complexity" evidence="1">
    <location>
        <begin position="185"/>
        <end position="205"/>
    </location>
</feature>
<dbReference type="GO" id="GO:0003964">
    <property type="term" value="F:RNA-directed DNA polymerase activity"/>
    <property type="evidence" value="ECO:0007669"/>
    <property type="project" value="UniProtKB-KW"/>
</dbReference>
<evidence type="ECO:0000313" key="4">
    <source>
        <dbReference type="Proteomes" id="UP000694240"/>
    </source>
</evidence>
<feature type="domain" description="Reverse transcriptase Ty1/copia-type" evidence="2">
    <location>
        <begin position="266"/>
        <end position="509"/>
    </location>
</feature>
<dbReference type="Proteomes" id="UP000694240">
    <property type="component" value="Chromosome 9"/>
</dbReference>
<reference evidence="3 4" key="1">
    <citation type="submission" date="2020-12" db="EMBL/GenBank/DDBJ databases">
        <title>Concerted genomic and epigenomic changes stabilize Arabidopsis allopolyploids.</title>
        <authorList>
            <person name="Chen Z."/>
        </authorList>
    </citation>
    <scope>NUCLEOTIDE SEQUENCE [LARGE SCALE GENOMIC DNA]</scope>
    <source>
        <strain evidence="3">Allo738</strain>
        <tissue evidence="3">Leaf</tissue>
    </source>
</reference>
<keyword evidence="4" id="KW-1185">Reference proteome</keyword>
<organism evidence="3 4">
    <name type="scientific">Arabidopsis thaliana x Arabidopsis arenosa</name>
    <dbReference type="NCBI Taxonomy" id="1240361"/>
    <lineage>
        <taxon>Eukaryota</taxon>
        <taxon>Viridiplantae</taxon>
        <taxon>Streptophyta</taxon>
        <taxon>Embryophyta</taxon>
        <taxon>Tracheophyta</taxon>
        <taxon>Spermatophyta</taxon>
        <taxon>Magnoliopsida</taxon>
        <taxon>eudicotyledons</taxon>
        <taxon>Gunneridae</taxon>
        <taxon>Pentapetalae</taxon>
        <taxon>rosids</taxon>
        <taxon>malvids</taxon>
        <taxon>Brassicales</taxon>
        <taxon>Brassicaceae</taxon>
        <taxon>Camelineae</taxon>
        <taxon>Arabidopsis</taxon>
    </lineage>
</organism>